<dbReference type="AlphaFoldDB" id="A0A0G0WFH4"/>
<gene>
    <name evidence="1" type="ORF">UU67_C0066G0002</name>
</gene>
<sequence length="295" mass="32670">METLYQGLPDFLDQNHIGVLMRTFDSKETNIPGSVQLVAETSGRLRDFQINGSPVFDRIDVLVWKDQRHHDSDCGKTAEALQQAIRDPGINIQEMDGDLFCGLMNSGIGLQTGEGMDYTVSISPDANSYATPETLTSMMEAASRGALAVGVAIDELTQSILEGRIANTFAMWHNLTLIGVGGFDLKAAKPSDDRLAHYIRGMDEAGNEIFYPFAGVEEVIPLARIFDRLKRPFIAPISPSGEGVRQYVLPSDPDHLKRHTVKMASKNDRQLGMLISEGFNFSWLKGAVMPEYRRF</sequence>
<protein>
    <submittedName>
        <fullName evidence="1">Uncharacterized protein</fullName>
    </submittedName>
</protein>
<accession>A0A0G0WFH4</accession>
<evidence type="ECO:0000313" key="2">
    <source>
        <dbReference type="Proteomes" id="UP000034753"/>
    </source>
</evidence>
<proteinExistence type="predicted"/>
<comment type="caution">
    <text evidence="1">The sequence shown here is derived from an EMBL/GenBank/DDBJ whole genome shotgun (WGS) entry which is preliminary data.</text>
</comment>
<reference evidence="1 2" key="1">
    <citation type="journal article" date="2015" name="Nature">
        <title>rRNA introns, odd ribosomes, and small enigmatic genomes across a large radiation of phyla.</title>
        <authorList>
            <person name="Brown C.T."/>
            <person name="Hug L.A."/>
            <person name="Thomas B.C."/>
            <person name="Sharon I."/>
            <person name="Castelle C.J."/>
            <person name="Singh A."/>
            <person name="Wilkins M.J."/>
            <person name="Williams K.H."/>
            <person name="Banfield J.F."/>
        </authorList>
    </citation>
    <scope>NUCLEOTIDE SEQUENCE [LARGE SCALE GENOMIC DNA]</scope>
</reference>
<evidence type="ECO:0000313" key="1">
    <source>
        <dbReference type="EMBL" id="KKS11724.1"/>
    </source>
</evidence>
<dbReference type="EMBL" id="LCBN01000066">
    <property type="protein sequence ID" value="KKS11724.1"/>
    <property type="molecule type" value="Genomic_DNA"/>
</dbReference>
<name>A0A0G0WFH4_9BACT</name>
<dbReference type="Proteomes" id="UP000034753">
    <property type="component" value="Unassembled WGS sequence"/>
</dbReference>
<organism evidence="1 2">
    <name type="scientific">Candidatus Daviesbacteria bacterium GW2011_GWB1_41_5</name>
    <dbReference type="NCBI Taxonomy" id="1618429"/>
    <lineage>
        <taxon>Bacteria</taxon>
        <taxon>Candidatus Daviesiibacteriota</taxon>
    </lineage>
</organism>